<protein>
    <recommendedName>
        <fullName evidence="2">MalT-like TPR region domain-containing protein</fullName>
    </recommendedName>
</protein>
<dbReference type="AlphaFoldDB" id="A0A0F9YVV3"/>
<dbReference type="PANTHER" id="PTHR45588:SF1">
    <property type="entry name" value="WW DOMAIN-CONTAINING PROTEIN"/>
    <property type="match status" value="1"/>
</dbReference>
<evidence type="ECO:0008006" key="2">
    <source>
        <dbReference type="Google" id="ProtNLM"/>
    </source>
</evidence>
<name>A0A0F9YVV3_9ZZZZ</name>
<dbReference type="PANTHER" id="PTHR45588">
    <property type="entry name" value="TPR DOMAIN-CONTAINING PROTEIN"/>
    <property type="match status" value="1"/>
</dbReference>
<proteinExistence type="predicted"/>
<dbReference type="PROSITE" id="PS50005">
    <property type="entry name" value="TPR"/>
    <property type="match status" value="1"/>
</dbReference>
<dbReference type="InterPro" id="IPR019734">
    <property type="entry name" value="TPR_rpt"/>
</dbReference>
<accession>A0A0F9YVV3</accession>
<evidence type="ECO:0000313" key="1">
    <source>
        <dbReference type="EMBL" id="KKO09034.1"/>
    </source>
</evidence>
<dbReference type="SUPFAM" id="SSF48452">
    <property type="entry name" value="TPR-like"/>
    <property type="match status" value="2"/>
</dbReference>
<dbReference type="EMBL" id="LAZR01000008">
    <property type="protein sequence ID" value="KKO09034.1"/>
    <property type="molecule type" value="Genomic_DNA"/>
</dbReference>
<gene>
    <name evidence="1" type="ORF">LCGC14_0041530</name>
</gene>
<sequence>MTHPDGIKESRTKNYPLLLGAIALLGLAACSSDEPEQAETTAVRAPAPAISQIALQDMAACADELAPILSDGGTYSRGIGTAMETTQAYFDQGMRLTYSYYFPEAIASFNAALCFEPGNPMIQWGKALAIGPNPNSRYGGAPDDPMGAGLSAINAAMAARDTRPEAEQGLIEALAPLFDTETYPEVAARTQAFIDAAEANYAENPSDLEAAFLVSHGLMMSTPWTYYDPDDGSPLPGVERALEVMETGMEQNPAHPGLTHLHIHLLEASFEPGRAEDSADRLESLTPMAGHMVHMPGHIYMRVGRYDDAITTNQRSLSADDAVVAEWGNRELPRTGTYFLSATNHGGHATNFIHWAGILQGNSQRALDVSGPMAAMAEPEALTQGRGLRTVVAHWMTLKAFGRFDELLALENPAPEQPYLTGMLNYMHGSAYLRQGDVDAAQAEYDTLQEVRNDPVLDSQRAAVNTTSDMLAIASHALAGEIASARDDHDQAIESFRQAVALQDALRYMEPPDWLQSMRLFLGQAHLDAGEYNQAMNVFERDLVLLQNNGWALTGLTDALEQMGQTEEADLARMRLIEAWQDADVMLNDKAHF</sequence>
<organism evidence="1">
    <name type="scientific">marine sediment metagenome</name>
    <dbReference type="NCBI Taxonomy" id="412755"/>
    <lineage>
        <taxon>unclassified sequences</taxon>
        <taxon>metagenomes</taxon>
        <taxon>ecological metagenomes</taxon>
    </lineage>
</organism>
<comment type="caution">
    <text evidence="1">The sequence shown here is derived from an EMBL/GenBank/DDBJ whole genome shotgun (WGS) entry which is preliminary data.</text>
</comment>
<reference evidence="1" key="1">
    <citation type="journal article" date="2015" name="Nature">
        <title>Complex archaea that bridge the gap between prokaryotes and eukaryotes.</title>
        <authorList>
            <person name="Spang A."/>
            <person name="Saw J.H."/>
            <person name="Jorgensen S.L."/>
            <person name="Zaremba-Niedzwiedzka K."/>
            <person name="Martijn J."/>
            <person name="Lind A.E."/>
            <person name="van Eijk R."/>
            <person name="Schleper C."/>
            <person name="Guy L."/>
            <person name="Ettema T.J."/>
        </authorList>
    </citation>
    <scope>NUCLEOTIDE SEQUENCE</scope>
</reference>
<dbReference type="Gene3D" id="1.25.40.10">
    <property type="entry name" value="Tetratricopeptide repeat domain"/>
    <property type="match status" value="2"/>
</dbReference>
<dbReference type="InterPro" id="IPR011990">
    <property type="entry name" value="TPR-like_helical_dom_sf"/>
</dbReference>
<dbReference type="Pfam" id="PF13181">
    <property type="entry name" value="TPR_8"/>
    <property type="match status" value="2"/>
</dbReference>